<keyword evidence="4" id="KW-1185">Reference proteome</keyword>
<evidence type="ECO:0000313" key="4">
    <source>
        <dbReference type="Proteomes" id="UP000560658"/>
    </source>
</evidence>
<evidence type="ECO:0000259" key="2">
    <source>
        <dbReference type="Pfam" id="PF14302"/>
    </source>
</evidence>
<comment type="caution">
    <text evidence="3">The sequence shown here is derived from an EMBL/GenBank/DDBJ whole genome shotgun (WGS) entry which is preliminary data.</text>
</comment>
<dbReference type="EMBL" id="JACIER010000004">
    <property type="protein sequence ID" value="MBB4043565.1"/>
    <property type="molecule type" value="Genomic_DNA"/>
</dbReference>
<feature type="signal peptide" evidence="1">
    <location>
        <begin position="1"/>
        <end position="21"/>
    </location>
</feature>
<dbReference type="AlphaFoldDB" id="A0A840D4D4"/>
<accession>A0A840D4D4</accession>
<name>A0A840D4D4_9BACE</name>
<gene>
    <name evidence="3" type="ORF">GGR06_001347</name>
</gene>
<keyword evidence="1" id="KW-0732">Signal</keyword>
<feature type="chain" id="PRO_5033063423" description="DUF4377 domain-containing protein" evidence="1">
    <location>
        <begin position="22"/>
        <end position="214"/>
    </location>
</feature>
<dbReference type="PROSITE" id="PS51257">
    <property type="entry name" value="PROKAR_LIPOPROTEIN"/>
    <property type="match status" value="1"/>
</dbReference>
<sequence length="214" mass="23771">MKKNIYLLLSFVMLLATSCSTTSSVRYTVASQNADCVGVGPQKCLLVKKGNATEWEYFYSNIEGFQYEPGYEFVLKVKEEKLENVPADASSIKYVLVKQISKEQKESDNLPPAVQQKAQATPYQCTGKVLSIESENIGRGAAAGKFEVKVVQLQVTSSTNSDIKEGETIYCELIATPKVDPKVGREYVFKARNLHPAHAKGKYLLETDVMDLVR</sequence>
<evidence type="ECO:0000313" key="3">
    <source>
        <dbReference type="EMBL" id="MBB4043565.1"/>
    </source>
</evidence>
<reference evidence="3" key="1">
    <citation type="submission" date="2020-08" db="EMBL/GenBank/DDBJ databases">
        <title>Genomic Encyclopedia of Type Strains, Phase IV (KMG-IV): sequencing the most valuable type-strain genomes for metagenomic binning, comparative biology and taxonomic classification.</title>
        <authorList>
            <person name="Goeker M."/>
        </authorList>
    </citation>
    <scope>NUCLEOTIDE SEQUENCE [LARGE SCALE GENOMIC DNA]</scope>
    <source>
        <strain evidence="3">DSM 105720</strain>
    </source>
</reference>
<dbReference type="Proteomes" id="UP000560658">
    <property type="component" value="Unassembled WGS sequence"/>
</dbReference>
<feature type="domain" description="DUF4377" evidence="2">
    <location>
        <begin position="28"/>
        <end position="102"/>
    </location>
</feature>
<protein>
    <recommendedName>
        <fullName evidence="2">DUF4377 domain-containing protein</fullName>
    </recommendedName>
</protein>
<dbReference type="RefSeq" id="WP_183208117.1">
    <property type="nucleotide sequence ID" value="NZ_JACIER010000004.1"/>
</dbReference>
<dbReference type="InterPro" id="IPR025485">
    <property type="entry name" value="DUF4377"/>
</dbReference>
<proteinExistence type="predicted"/>
<organism evidence="3 4">
    <name type="scientific">Bacteroides reticulotermitis</name>
    <dbReference type="NCBI Taxonomy" id="1133319"/>
    <lineage>
        <taxon>Bacteria</taxon>
        <taxon>Pseudomonadati</taxon>
        <taxon>Bacteroidota</taxon>
        <taxon>Bacteroidia</taxon>
        <taxon>Bacteroidales</taxon>
        <taxon>Bacteroidaceae</taxon>
        <taxon>Bacteroides</taxon>
    </lineage>
</organism>
<dbReference type="Pfam" id="PF14302">
    <property type="entry name" value="DUF4377"/>
    <property type="match status" value="1"/>
</dbReference>
<evidence type="ECO:0000256" key="1">
    <source>
        <dbReference type="SAM" id="SignalP"/>
    </source>
</evidence>